<accession>A0A0A9ESS7</accession>
<proteinExistence type="predicted"/>
<organism evidence="1">
    <name type="scientific">Arundo donax</name>
    <name type="common">Giant reed</name>
    <name type="synonym">Donax arundinaceus</name>
    <dbReference type="NCBI Taxonomy" id="35708"/>
    <lineage>
        <taxon>Eukaryota</taxon>
        <taxon>Viridiplantae</taxon>
        <taxon>Streptophyta</taxon>
        <taxon>Embryophyta</taxon>
        <taxon>Tracheophyta</taxon>
        <taxon>Spermatophyta</taxon>
        <taxon>Magnoliopsida</taxon>
        <taxon>Liliopsida</taxon>
        <taxon>Poales</taxon>
        <taxon>Poaceae</taxon>
        <taxon>PACMAD clade</taxon>
        <taxon>Arundinoideae</taxon>
        <taxon>Arundineae</taxon>
        <taxon>Arundo</taxon>
    </lineage>
</organism>
<name>A0A0A9ESS7_ARUDO</name>
<reference evidence="1" key="1">
    <citation type="submission" date="2014-09" db="EMBL/GenBank/DDBJ databases">
        <authorList>
            <person name="Magalhaes I.L.F."/>
            <person name="Oliveira U."/>
            <person name="Santos F.R."/>
            <person name="Vidigal T.H.D.A."/>
            <person name="Brescovit A.D."/>
            <person name="Santos A.J."/>
        </authorList>
    </citation>
    <scope>NUCLEOTIDE SEQUENCE</scope>
    <source>
        <tissue evidence="1">Shoot tissue taken approximately 20 cm above the soil surface</tissue>
    </source>
</reference>
<evidence type="ECO:0000313" key="1">
    <source>
        <dbReference type="EMBL" id="JAE03107.1"/>
    </source>
</evidence>
<dbReference type="EMBL" id="GBRH01194789">
    <property type="protein sequence ID" value="JAE03107.1"/>
    <property type="molecule type" value="Transcribed_RNA"/>
</dbReference>
<protein>
    <submittedName>
        <fullName evidence="1">Uncharacterized protein</fullName>
    </submittedName>
</protein>
<reference evidence="1" key="2">
    <citation type="journal article" date="2015" name="Data Brief">
        <title>Shoot transcriptome of the giant reed, Arundo donax.</title>
        <authorList>
            <person name="Barrero R.A."/>
            <person name="Guerrero F.D."/>
            <person name="Moolhuijzen P."/>
            <person name="Goolsby J.A."/>
            <person name="Tidwell J."/>
            <person name="Bellgard S.E."/>
            <person name="Bellgard M.I."/>
        </authorList>
    </citation>
    <scope>NUCLEOTIDE SEQUENCE</scope>
    <source>
        <tissue evidence="1">Shoot tissue taken approximately 20 cm above the soil surface</tissue>
    </source>
</reference>
<sequence length="25" mass="2596">MAALEKVVVIDFPVVIAKPPPPPPA</sequence>
<dbReference type="AlphaFoldDB" id="A0A0A9ESS7"/>